<keyword evidence="2" id="KW-1185">Reference proteome</keyword>
<dbReference type="EMBL" id="MU266670">
    <property type="protein sequence ID" value="KAH7919333.1"/>
    <property type="molecule type" value="Genomic_DNA"/>
</dbReference>
<reference evidence="1" key="1">
    <citation type="journal article" date="2021" name="New Phytol.">
        <title>Evolutionary innovations through gain and loss of genes in the ectomycorrhizal Boletales.</title>
        <authorList>
            <person name="Wu G."/>
            <person name="Miyauchi S."/>
            <person name="Morin E."/>
            <person name="Kuo A."/>
            <person name="Drula E."/>
            <person name="Varga T."/>
            <person name="Kohler A."/>
            <person name="Feng B."/>
            <person name="Cao Y."/>
            <person name="Lipzen A."/>
            <person name="Daum C."/>
            <person name="Hundley H."/>
            <person name="Pangilinan J."/>
            <person name="Johnson J."/>
            <person name="Barry K."/>
            <person name="LaButti K."/>
            <person name="Ng V."/>
            <person name="Ahrendt S."/>
            <person name="Min B."/>
            <person name="Choi I.G."/>
            <person name="Park H."/>
            <person name="Plett J.M."/>
            <person name="Magnuson J."/>
            <person name="Spatafora J.W."/>
            <person name="Nagy L.G."/>
            <person name="Henrissat B."/>
            <person name="Grigoriev I.V."/>
            <person name="Yang Z.L."/>
            <person name="Xu J."/>
            <person name="Martin F.M."/>
        </authorList>
    </citation>
    <scope>NUCLEOTIDE SEQUENCE</scope>
    <source>
        <strain evidence="1">KUC20120723A-06</strain>
    </source>
</reference>
<accession>A0ACB8B393</accession>
<gene>
    <name evidence="1" type="ORF">BV22DRAFT_1133906</name>
</gene>
<comment type="caution">
    <text evidence="1">The sequence shown here is derived from an EMBL/GenBank/DDBJ whole genome shotgun (WGS) entry which is preliminary data.</text>
</comment>
<dbReference type="Proteomes" id="UP000790709">
    <property type="component" value="Unassembled WGS sequence"/>
</dbReference>
<name>A0ACB8B393_9AGAM</name>
<sequence length="135" mass="15047">MPDAHDQWVNLMVTNSLGSRIRVRNAHLSWGKFYKNGSKTWEVSPEEVSQFVILPASEHSISSCGRGNSPSGTEGTIDLYDDTTKVATLYWNCPWGPTNNFEVRDVNQGYIVTNGRWNETDDALGNIAINVALNE</sequence>
<proteinExistence type="predicted"/>
<evidence type="ECO:0000313" key="1">
    <source>
        <dbReference type="EMBL" id="KAH7919333.1"/>
    </source>
</evidence>
<organism evidence="1 2">
    <name type="scientific">Leucogyrophana mollusca</name>
    <dbReference type="NCBI Taxonomy" id="85980"/>
    <lineage>
        <taxon>Eukaryota</taxon>
        <taxon>Fungi</taxon>
        <taxon>Dikarya</taxon>
        <taxon>Basidiomycota</taxon>
        <taxon>Agaricomycotina</taxon>
        <taxon>Agaricomycetes</taxon>
        <taxon>Agaricomycetidae</taxon>
        <taxon>Boletales</taxon>
        <taxon>Boletales incertae sedis</taxon>
        <taxon>Leucogyrophana</taxon>
    </lineage>
</organism>
<evidence type="ECO:0000313" key="2">
    <source>
        <dbReference type="Proteomes" id="UP000790709"/>
    </source>
</evidence>
<protein>
    <submittedName>
        <fullName evidence="1">Asp-hemolysin</fullName>
    </submittedName>
</protein>